<dbReference type="InterPro" id="IPR026881">
    <property type="entry name" value="WYL_dom"/>
</dbReference>
<dbReference type="InterPro" id="IPR057727">
    <property type="entry name" value="WCX_dom"/>
</dbReference>
<organism evidence="4 5">
    <name type="scientific">Gallaecimonas xiamenensis 3-C-1</name>
    <dbReference type="NCBI Taxonomy" id="745411"/>
    <lineage>
        <taxon>Bacteria</taxon>
        <taxon>Pseudomonadati</taxon>
        <taxon>Pseudomonadota</taxon>
        <taxon>Gammaproteobacteria</taxon>
        <taxon>Enterobacterales</taxon>
        <taxon>Gallaecimonadaceae</taxon>
        <taxon>Gallaecimonas</taxon>
    </lineage>
</organism>
<dbReference type="Pfam" id="PF13280">
    <property type="entry name" value="WYL"/>
    <property type="match status" value="1"/>
</dbReference>
<keyword evidence="5" id="KW-1185">Reference proteome</keyword>
<proteinExistence type="predicted"/>
<sequence>MHLQAKGQVNAQQLAEHCQVSLRTIYRDMDALSGAGIPLYSERGAEGGYRLLGNHRTQLNGLSADEAQGLFMLGLSGQAAELGLGGVVAEAQLKLLAALPTGQRDSLAKMSDRFLLDAPGWFGEAETLPALVPLAEAVRRQRRLWLRYRSWKSQRERELCPLGLVQKGGQWYLVGQVGADIRTYRVSRILDFKVLATGFERPQDFNLAQYWQQSRQRLEQESYPDQALLRLSAQGHKLLRALFSPYQLARSQAQGEPDAQGWQQVSLPMGSVWHMASELARLGAEVEVLAPAALRKQLADTASKVLALYRPKDS</sequence>
<feature type="domain" description="Helix-turn-helix type 11" evidence="1">
    <location>
        <begin position="3"/>
        <end position="50"/>
    </location>
</feature>
<dbReference type="InterPro" id="IPR036388">
    <property type="entry name" value="WH-like_DNA-bd_sf"/>
</dbReference>
<dbReference type="Pfam" id="PF25583">
    <property type="entry name" value="WCX"/>
    <property type="match status" value="1"/>
</dbReference>
<comment type="caution">
    <text evidence="4">The sequence shown here is derived from an EMBL/GenBank/DDBJ whole genome shotgun (WGS) entry which is preliminary data.</text>
</comment>
<dbReference type="PANTHER" id="PTHR34580:SF1">
    <property type="entry name" value="PROTEIN PAFC"/>
    <property type="match status" value="1"/>
</dbReference>
<dbReference type="Gene3D" id="1.10.10.10">
    <property type="entry name" value="Winged helix-like DNA-binding domain superfamily/Winged helix DNA-binding domain"/>
    <property type="match status" value="1"/>
</dbReference>
<dbReference type="Pfam" id="PF08279">
    <property type="entry name" value="HTH_11"/>
    <property type="match status" value="1"/>
</dbReference>
<protein>
    <submittedName>
        <fullName evidence="4">Helix-turn-helix type 11 domain-containing protein</fullName>
    </submittedName>
</protein>
<evidence type="ECO:0000313" key="5">
    <source>
        <dbReference type="Proteomes" id="UP000006755"/>
    </source>
</evidence>
<evidence type="ECO:0000259" key="3">
    <source>
        <dbReference type="Pfam" id="PF25583"/>
    </source>
</evidence>
<evidence type="ECO:0000259" key="1">
    <source>
        <dbReference type="Pfam" id="PF08279"/>
    </source>
</evidence>
<dbReference type="EMBL" id="AMRI01000004">
    <property type="protein sequence ID" value="EKE76597.1"/>
    <property type="molecule type" value="Genomic_DNA"/>
</dbReference>
<name>K2JQ22_9GAMM</name>
<gene>
    <name evidence="4" type="ORF">B3C1_03350</name>
</gene>
<dbReference type="Proteomes" id="UP000006755">
    <property type="component" value="Unassembled WGS sequence"/>
</dbReference>
<feature type="domain" description="WCX" evidence="3">
    <location>
        <begin position="226"/>
        <end position="306"/>
    </location>
</feature>
<dbReference type="InterPro" id="IPR051534">
    <property type="entry name" value="CBASS_pafABC_assoc_protein"/>
</dbReference>
<evidence type="ECO:0000313" key="4">
    <source>
        <dbReference type="EMBL" id="EKE76597.1"/>
    </source>
</evidence>
<dbReference type="PATRIC" id="fig|745411.4.peg.660"/>
<evidence type="ECO:0000259" key="2">
    <source>
        <dbReference type="Pfam" id="PF13280"/>
    </source>
</evidence>
<dbReference type="SUPFAM" id="SSF46785">
    <property type="entry name" value="Winged helix' DNA-binding domain"/>
    <property type="match status" value="1"/>
</dbReference>
<dbReference type="InterPro" id="IPR013196">
    <property type="entry name" value="HTH_11"/>
</dbReference>
<dbReference type="InterPro" id="IPR036390">
    <property type="entry name" value="WH_DNA-bd_sf"/>
</dbReference>
<reference evidence="4 5" key="1">
    <citation type="journal article" date="2012" name="J. Bacteriol.">
        <title>Genome Sequence of Gallaecimonas xiamenensis Type Strain 3-C-1.</title>
        <authorList>
            <person name="Lai Q."/>
            <person name="Wang L."/>
            <person name="Wang W."/>
            <person name="Shao Z."/>
        </authorList>
    </citation>
    <scope>NUCLEOTIDE SEQUENCE [LARGE SCALE GENOMIC DNA]</scope>
    <source>
        <strain evidence="4 5">3-C-1</strain>
    </source>
</reference>
<accession>K2JQ22</accession>
<feature type="domain" description="WYL" evidence="2">
    <location>
        <begin position="131"/>
        <end position="194"/>
    </location>
</feature>
<dbReference type="AlphaFoldDB" id="K2JQ22"/>
<dbReference type="eggNOG" id="COG2378">
    <property type="taxonomic scope" value="Bacteria"/>
</dbReference>
<dbReference type="STRING" id="745411.B3C1_03350"/>
<dbReference type="PANTHER" id="PTHR34580">
    <property type="match status" value="1"/>
</dbReference>
<dbReference type="PROSITE" id="PS52050">
    <property type="entry name" value="WYL"/>
    <property type="match status" value="1"/>
</dbReference>